<feature type="compositionally biased region" description="Polar residues" evidence="1">
    <location>
        <begin position="183"/>
        <end position="201"/>
    </location>
</feature>
<name>A0A931HZU3_9HYPH</name>
<sequence>MKTLMSATAIAALLAVTPVMAQETTPAPTAPAEQQLNPPLQQAPSDPAVTPAPSDTMTPDPAMPADSAATTTTPSDGPMFIERQEAGEVLVSDLVGETIYNSQEENIGTVSDVITTENGQIRALVVEVGGFLGIGAKDVAVNYDRFMVVTSAESENRVVLDTPRESLESAPDFMTLAEIAAQQPAQPSTGTDTMTAPSATQ</sequence>
<dbReference type="AlphaFoldDB" id="A0A931HZU3"/>
<keyword evidence="2" id="KW-0732">Signal</keyword>
<evidence type="ECO:0000313" key="4">
    <source>
        <dbReference type="EMBL" id="MBH0236703.1"/>
    </source>
</evidence>
<feature type="signal peptide" evidence="2">
    <location>
        <begin position="1"/>
        <end position="21"/>
    </location>
</feature>
<dbReference type="InterPro" id="IPR011033">
    <property type="entry name" value="PRC_barrel-like_sf"/>
</dbReference>
<reference evidence="4" key="1">
    <citation type="submission" date="2020-12" db="EMBL/GenBank/DDBJ databases">
        <title>Methylobrevis albus sp. nov., isolated from fresh water lack sediment.</title>
        <authorList>
            <person name="Zou Q."/>
        </authorList>
    </citation>
    <scope>NUCLEOTIDE SEQUENCE</scope>
    <source>
        <strain evidence="4">L22</strain>
    </source>
</reference>
<evidence type="ECO:0000313" key="5">
    <source>
        <dbReference type="Proteomes" id="UP000631694"/>
    </source>
</evidence>
<feature type="chain" id="PRO_5036813801" evidence="2">
    <location>
        <begin position="22"/>
        <end position="201"/>
    </location>
</feature>
<feature type="region of interest" description="Disordered" evidence="1">
    <location>
        <begin position="181"/>
        <end position="201"/>
    </location>
</feature>
<dbReference type="PANTHER" id="PTHR36505">
    <property type="entry name" value="BLR1072 PROTEIN"/>
    <property type="match status" value="1"/>
</dbReference>
<comment type="caution">
    <text evidence="4">The sequence shown here is derived from an EMBL/GenBank/DDBJ whole genome shotgun (WGS) entry which is preliminary data.</text>
</comment>
<keyword evidence="5" id="KW-1185">Reference proteome</keyword>
<feature type="domain" description="PRC-barrel" evidence="3">
    <location>
        <begin position="88"/>
        <end position="165"/>
    </location>
</feature>
<dbReference type="RefSeq" id="WP_197309805.1">
    <property type="nucleotide sequence ID" value="NZ_JADZLT010000040.1"/>
</dbReference>
<dbReference type="InterPro" id="IPR027275">
    <property type="entry name" value="PRC-brl_dom"/>
</dbReference>
<dbReference type="Proteomes" id="UP000631694">
    <property type="component" value="Unassembled WGS sequence"/>
</dbReference>
<protein>
    <submittedName>
        <fullName evidence="4">PRC-barrel domain-containing protein</fullName>
    </submittedName>
</protein>
<dbReference type="Gene3D" id="2.30.30.240">
    <property type="entry name" value="PRC-barrel domain"/>
    <property type="match status" value="1"/>
</dbReference>
<feature type="region of interest" description="Disordered" evidence="1">
    <location>
        <begin position="25"/>
        <end position="79"/>
    </location>
</feature>
<organism evidence="4 5">
    <name type="scientific">Methylobrevis albus</name>
    <dbReference type="NCBI Taxonomy" id="2793297"/>
    <lineage>
        <taxon>Bacteria</taxon>
        <taxon>Pseudomonadati</taxon>
        <taxon>Pseudomonadota</taxon>
        <taxon>Alphaproteobacteria</taxon>
        <taxon>Hyphomicrobiales</taxon>
        <taxon>Pleomorphomonadaceae</taxon>
        <taxon>Methylobrevis</taxon>
    </lineage>
</organism>
<evidence type="ECO:0000256" key="2">
    <source>
        <dbReference type="SAM" id="SignalP"/>
    </source>
</evidence>
<evidence type="ECO:0000259" key="3">
    <source>
        <dbReference type="Pfam" id="PF05239"/>
    </source>
</evidence>
<feature type="compositionally biased region" description="Low complexity" evidence="1">
    <location>
        <begin position="25"/>
        <end position="35"/>
    </location>
</feature>
<dbReference type="SUPFAM" id="SSF50346">
    <property type="entry name" value="PRC-barrel domain"/>
    <property type="match status" value="1"/>
</dbReference>
<accession>A0A931HZU3</accession>
<dbReference type="PANTHER" id="PTHR36505:SF1">
    <property type="entry name" value="BLR1072 PROTEIN"/>
    <property type="match status" value="1"/>
</dbReference>
<evidence type="ECO:0000256" key="1">
    <source>
        <dbReference type="SAM" id="MobiDB-lite"/>
    </source>
</evidence>
<dbReference type="EMBL" id="JADZLT010000040">
    <property type="protein sequence ID" value="MBH0236703.1"/>
    <property type="molecule type" value="Genomic_DNA"/>
</dbReference>
<dbReference type="Pfam" id="PF05239">
    <property type="entry name" value="PRC"/>
    <property type="match status" value="1"/>
</dbReference>
<proteinExistence type="predicted"/>
<feature type="compositionally biased region" description="Low complexity" evidence="1">
    <location>
        <begin position="57"/>
        <end position="76"/>
    </location>
</feature>
<gene>
    <name evidence="4" type="ORF">I5731_02610</name>
</gene>